<sequence length="167" mass="18424">MHWTAAADQILLIKLLETHPMVIDNAAIAAAWRFPDGEEEAPTAKAIQDRISKIRVASRRPGGFDFSKLAAPARSSKDEVTKIVAHPRTRKRTLTAAERKVKVEDTSDDFLFRPHTAMTTDQLRLKLEDTGDNILSQLPEEVSAEAKNISRSIKSLGNDQTDHGGGL</sequence>
<proteinExistence type="predicted"/>
<dbReference type="Proteomes" id="UP000631181">
    <property type="component" value="Unassembled WGS sequence"/>
</dbReference>
<reference evidence="1" key="1">
    <citation type="journal article" date="2020" name="Front. Microbiol.">
        <title>Gene regulatory networks of Penicillium echinulatum 2HH and Penicillium oxalicum 114-2 inferred by a computational biology approach.</title>
        <authorList>
            <person name="Lenz A.R."/>
            <person name="Galan-Vasquez E."/>
            <person name="Balbinot E."/>
            <person name="De Abreu F.P."/>
            <person name="De Oliveira N.S."/>
            <person name="Da Rosa L.O."/>
            <person name="De Avila E Silva S."/>
            <person name="Camassola M."/>
            <person name="Dillon A.J.P."/>
            <person name="Perez-Rueda E."/>
        </authorList>
    </citation>
    <scope>NUCLEOTIDE SEQUENCE</scope>
    <source>
        <strain evidence="1">S1M29</strain>
    </source>
</reference>
<name>A0A8J8W8H0_9EURO</name>
<dbReference type="EMBL" id="WIWV01000009">
    <property type="protein sequence ID" value="KAF7719004.1"/>
    <property type="molecule type" value="Genomic_DNA"/>
</dbReference>
<organism evidence="1 2">
    <name type="scientific">Penicillium ucsense</name>
    <dbReference type="NCBI Taxonomy" id="2839758"/>
    <lineage>
        <taxon>Eukaryota</taxon>
        <taxon>Fungi</taxon>
        <taxon>Dikarya</taxon>
        <taxon>Ascomycota</taxon>
        <taxon>Pezizomycotina</taxon>
        <taxon>Eurotiomycetes</taxon>
        <taxon>Eurotiomycetidae</taxon>
        <taxon>Eurotiales</taxon>
        <taxon>Aspergillaceae</taxon>
        <taxon>Penicillium</taxon>
    </lineage>
</organism>
<evidence type="ECO:0000313" key="2">
    <source>
        <dbReference type="Proteomes" id="UP000631181"/>
    </source>
</evidence>
<keyword evidence="2" id="KW-1185">Reference proteome</keyword>
<evidence type="ECO:0000313" key="1">
    <source>
        <dbReference type="EMBL" id="KAF7719004.1"/>
    </source>
</evidence>
<gene>
    <name evidence="1" type="ORF">PECM_008511</name>
</gene>
<comment type="caution">
    <text evidence="1">The sequence shown here is derived from an EMBL/GenBank/DDBJ whole genome shotgun (WGS) entry which is preliminary data.</text>
</comment>
<dbReference type="AlphaFoldDB" id="A0A8J8W8H0"/>
<accession>A0A8J8W8H0</accession>
<dbReference type="OrthoDB" id="5420368at2759"/>
<protein>
    <submittedName>
        <fullName evidence="1">Uncharacterized protein</fullName>
    </submittedName>
</protein>